<evidence type="ECO:0000313" key="2">
    <source>
        <dbReference type="EMBL" id="MDO1514576.1"/>
    </source>
</evidence>
<keyword evidence="1" id="KW-1133">Transmembrane helix</keyword>
<comment type="caution">
    <text evidence="2">The sequence shown here is derived from an EMBL/GenBank/DDBJ whole genome shotgun (WGS) entry which is preliminary data.</text>
</comment>
<reference evidence="2" key="2">
    <citation type="submission" date="2023-06" db="EMBL/GenBank/DDBJ databases">
        <authorList>
            <person name="Lucena T."/>
            <person name="Sun Q."/>
        </authorList>
    </citation>
    <scope>NUCLEOTIDE SEQUENCE</scope>
    <source>
        <strain evidence="2">CECT 8869</strain>
    </source>
</reference>
<keyword evidence="3" id="KW-1185">Reference proteome</keyword>
<keyword evidence="1" id="KW-0812">Transmembrane</keyword>
<reference evidence="2" key="1">
    <citation type="journal article" date="2014" name="Int. J. Syst. Evol. Microbiol.">
        <title>Complete genome of a new Firmicutes species belonging to the dominant human colonic microbiota ('Ruminococcus bicirculans') reveals two chromosomes and a selective capacity to utilize plant glucans.</title>
        <authorList>
            <consortium name="NISC Comparative Sequencing Program"/>
            <person name="Wegmann U."/>
            <person name="Louis P."/>
            <person name="Goesmann A."/>
            <person name="Henrissat B."/>
            <person name="Duncan S.H."/>
            <person name="Flint H.J."/>
        </authorList>
    </citation>
    <scope>NUCLEOTIDE SEQUENCE</scope>
    <source>
        <strain evidence="2">CECT 8869</strain>
    </source>
</reference>
<dbReference type="RefSeq" id="WP_304437232.1">
    <property type="nucleotide sequence ID" value="NZ_JAUKUC010000001.1"/>
</dbReference>
<dbReference type="Proteomes" id="UP001168579">
    <property type="component" value="Unassembled WGS sequence"/>
</dbReference>
<evidence type="ECO:0008006" key="4">
    <source>
        <dbReference type="Google" id="ProtNLM"/>
    </source>
</evidence>
<evidence type="ECO:0000313" key="3">
    <source>
        <dbReference type="Proteomes" id="UP001168579"/>
    </source>
</evidence>
<keyword evidence="1" id="KW-0472">Membrane</keyword>
<proteinExistence type="predicted"/>
<name>A0ABT8RXH2_9FLAO</name>
<feature type="transmembrane region" description="Helical" evidence="1">
    <location>
        <begin position="29"/>
        <end position="48"/>
    </location>
</feature>
<gene>
    <name evidence="2" type="ORF">Q2T41_18125</name>
</gene>
<dbReference type="EMBL" id="JAUKUC010000001">
    <property type="protein sequence ID" value="MDO1514576.1"/>
    <property type="molecule type" value="Genomic_DNA"/>
</dbReference>
<accession>A0ABT8RXH2</accession>
<evidence type="ECO:0000256" key="1">
    <source>
        <dbReference type="SAM" id="Phobius"/>
    </source>
</evidence>
<protein>
    <recommendedName>
        <fullName evidence="4">LPXTG cell wall anchor domain-containing protein</fullName>
    </recommendedName>
</protein>
<organism evidence="2 3">
    <name type="scientific">Maribacter confluentis</name>
    <dbReference type="NCBI Taxonomy" id="1656093"/>
    <lineage>
        <taxon>Bacteria</taxon>
        <taxon>Pseudomonadati</taxon>
        <taxon>Bacteroidota</taxon>
        <taxon>Flavobacteriia</taxon>
        <taxon>Flavobacteriales</taxon>
        <taxon>Flavobacteriaceae</taxon>
        <taxon>Maribacter</taxon>
    </lineage>
</organism>
<sequence>MKNLLISIFLGTLFNSILGNFMTIPEGGAGVIITLIFAAFSYISLSLYKNRKRKKRTFLQDKLDKNTTKTD</sequence>